<dbReference type="AlphaFoldDB" id="A0AAE0W4F9"/>
<name>A0AAE0W4F9_9BIVA</name>
<reference evidence="1" key="3">
    <citation type="submission" date="2023-05" db="EMBL/GenBank/DDBJ databases">
        <authorList>
            <person name="Smith C.H."/>
        </authorList>
    </citation>
    <scope>NUCLEOTIDE SEQUENCE</scope>
    <source>
        <strain evidence="1">CHS0354</strain>
        <tissue evidence="1">Mantle</tissue>
    </source>
</reference>
<evidence type="ECO:0000313" key="1">
    <source>
        <dbReference type="EMBL" id="KAK3601141.1"/>
    </source>
</evidence>
<reference evidence="1" key="2">
    <citation type="journal article" date="2021" name="Genome Biol. Evol.">
        <title>Developing a high-quality reference genome for a parasitic bivalve with doubly uniparental inheritance (Bivalvia: Unionida).</title>
        <authorList>
            <person name="Smith C.H."/>
        </authorList>
    </citation>
    <scope>NUCLEOTIDE SEQUENCE</scope>
    <source>
        <strain evidence="1">CHS0354</strain>
        <tissue evidence="1">Mantle</tissue>
    </source>
</reference>
<evidence type="ECO:0000313" key="2">
    <source>
        <dbReference type="Proteomes" id="UP001195483"/>
    </source>
</evidence>
<accession>A0AAE0W4F9</accession>
<protein>
    <submittedName>
        <fullName evidence="1">Uncharacterized protein</fullName>
    </submittedName>
</protein>
<comment type="caution">
    <text evidence="1">The sequence shown here is derived from an EMBL/GenBank/DDBJ whole genome shotgun (WGS) entry which is preliminary data.</text>
</comment>
<sequence>MRVQDSDAPLAIKGTRCIVPSESFPLPTRSFFSTDKPTNEDKNVEVVTRAYVVFSPLAERDGDNSAHV</sequence>
<dbReference type="EMBL" id="JAEAOA010001187">
    <property type="protein sequence ID" value="KAK3601141.1"/>
    <property type="molecule type" value="Genomic_DNA"/>
</dbReference>
<reference evidence="1" key="1">
    <citation type="journal article" date="2021" name="Genome Biol. Evol.">
        <title>A High-Quality Reference Genome for a Parasitic Bivalve with Doubly Uniparental Inheritance (Bivalvia: Unionida).</title>
        <authorList>
            <person name="Smith C.H."/>
        </authorList>
    </citation>
    <scope>NUCLEOTIDE SEQUENCE</scope>
    <source>
        <strain evidence="1">CHS0354</strain>
    </source>
</reference>
<gene>
    <name evidence="1" type="ORF">CHS0354_019134</name>
</gene>
<proteinExistence type="predicted"/>
<dbReference type="Proteomes" id="UP001195483">
    <property type="component" value="Unassembled WGS sequence"/>
</dbReference>
<organism evidence="1 2">
    <name type="scientific">Potamilus streckersoni</name>
    <dbReference type="NCBI Taxonomy" id="2493646"/>
    <lineage>
        <taxon>Eukaryota</taxon>
        <taxon>Metazoa</taxon>
        <taxon>Spiralia</taxon>
        <taxon>Lophotrochozoa</taxon>
        <taxon>Mollusca</taxon>
        <taxon>Bivalvia</taxon>
        <taxon>Autobranchia</taxon>
        <taxon>Heteroconchia</taxon>
        <taxon>Palaeoheterodonta</taxon>
        <taxon>Unionida</taxon>
        <taxon>Unionoidea</taxon>
        <taxon>Unionidae</taxon>
        <taxon>Ambleminae</taxon>
        <taxon>Lampsilini</taxon>
        <taxon>Potamilus</taxon>
    </lineage>
</organism>
<keyword evidence="2" id="KW-1185">Reference proteome</keyword>